<protein>
    <recommendedName>
        <fullName evidence="1">Guanylate cyclase domain-containing protein</fullName>
    </recommendedName>
</protein>
<dbReference type="AlphaFoldDB" id="A0AAE3D156"/>
<dbReference type="GO" id="GO:0009190">
    <property type="term" value="P:cyclic nucleotide biosynthetic process"/>
    <property type="evidence" value="ECO:0007669"/>
    <property type="project" value="InterPro"/>
</dbReference>
<evidence type="ECO:0000259" key="1">
    <source>
        <dbReference type="PROSITE" id="PS50125"/>
    </source>
</evidence>
<dbReference type="PROSITE" id="PS50125">
    <property type="entry name" value="GUANYLATE_CYCLASE_2"/>
    <property type="match status" value="1"/>
</dbReference>
<dbReference type="GO" id="GO:0035556">
    <property type="term" value="P:intracellular signal transduction"/>
    <property type="evidence" value="ECO:0007669"/>
    <property type="project" value="InterPro"/>
</dbReference>
<dbReference type="SUPFAM" id="SSF55073">
    <property type="entry name" value="Nucleotide cyclase"/>
    <property type="match status" value="1"/>
</dbReference>
<keyword evidence="3" id="KW-1185">Reference proteome</keyword>
<sequence length="135" mass="14816">MDLLEKVAAPLGRLTEIYMLRLNAITLLSSYIGRDSGQRVLEGQVHRGDGEEISAVILFVDLKDFTSMSNRIPGRDLVELLHEAIDILAPQVAQAGGEILKFMGAAFWPSFHIVMKRKSATSGRPPCAPCGKRKP</sequence>
<dbReference type="EMBL" id="JAICBX010000004">
    <property type="protein sequence ID" value="MBW8639305.1"/>
    <property type="molecule type" value="Genomic_DNA"/>
</dbReference>
<dbReference type="Proteomes" id="UP001196509">
    <property type="component" value="Unassembled WGS sequence"/>
</dbReference>
<evidence type="ECO:0000313" key="2">
    <source>
        <dbReference type="EMBL" id="MBW8639305.1"/>
    </source>
</evidence>
<dbReference type="Gene3D" id="3.30.70.1230">
    <property type="entry name" value="Nucleotide cyclase"/>
    <property type="match status" value="1"/>
</dbReference>
<gene>
    <name evidence="2" type="ORF">K1W69_19075</name>
</gene>
<dbReference type="InterPro" id="IPR001054">
    <property type="entry name" value="A/G_cyclase"/>
</dbReference>
<dbReference type="InterPro" id="IPR029787">
    <property type="entry name" value="Nucleotide_cyclase"/>
</dbReference>
<organism evidence="2 3">
    <name type="scientific">Flavimaribacter sediminis</name>
    <dbReference type="NCBI Taxonomy" id="2865987"/>
    <lineage>
        <taxon>Bacteria</taxon>
        <taxon>Pseudomonadati</taxon>
        <taxon>Pseudomonadota</taxon>
        <taxon>Alphaproteobacteria</taxon>
        <taxon>Hyphomicrobiales</taxon>
        <taxon>Rhizobiaceae</taxon>
        <taxon>Flavimaribacter</taxon>
    </lineage>
</organism>
<proteinExistence type="predicted"/>
<accession>A0AAE3D156</accession>
<comment type="caution">
    <text evidence="2">The sequence shown here is derived from an EMBL/GenBank/DDBJ whole genome shotgun (WGS) entry which is preliminary data.</text>
</comment>
<name>A0AAE3D156_9HYPH</name>
<dbReference type="RefSeq" id="WP_220230043.1">
    <property type="nucleotide sequence ID" value="NZ_JAICBX010000004.1"/>
</dbReference>
<feature type="domain" description="Guanylate cyclase" evidence="1">
    <location>
        <begin position="56"/>
        <end position="107"/>
    </location>
</feature>
<reference evidence="2" key="1">
    <citation type="submission" date="2021-08" db="EMBL/GenBank/DDBJ databases">
        <title>Hoeflea bacterium WL0058 sp. nov., isolated from the sediment.</title>
        <authorList>
            <person name="Wang L."/>
            <person name="Zhang D."/>
        </authorList>
    </citation>
    <scope>NUCLEOTIDE SEQUENCE</scope>
    <source>
        <strain evidence="2">WL0058</strain>
    </source>
</reference>
<dbReference type="GO" id="GO:0004016">
    <property type="term" value="F:adenylate cyclase activity"/>
    <property type="evidence" value="ECO:0007669"/>
    <property type="project" value="UniProtKB-ARBA"/>
</dbReference>
<evidence type="ECO:0000313" key="3">
    <source>
        <dbReference type="Proteomes" id="UP001196509"/>
    </source>
</evidence>